<evidence type="ECO:0000313" key="2">
    <source>
        <dbReference type="EMBL" id="QHU30611.1"/>
    </source>
</evidence>
<protein>
    <recommendedName>
        <fullName evidence="1">Ig-like domain-containing protein</fullName>
    </recommendedName>
</protein>
<evidence type="ECO:0000259" key="1">
    <source>
        <dbReference type="PROSITE" id="PS50835"/>
    </source>
</evidence>
<dbReference type="PROSITE" id="PS50835">
    <property type="entry name" value="IG_LIKE"/>
    <property type="match status" value="1"/>
</dbReference>
<dbReference type="EMBL" id="MN740510">
    <property type="protein sequence ID" value="QHU30611.1"/>
    <property type="molecule type" value="Genomic_DNA"/>
</dbReference>
<feature type="domain" description="Ig-like" evidence="1">
    <location>
        <begin position="410"/>
        <end position="491"/>
    </location>
</feature>
<sequence length="1290" mass="151374">MENIYDKLPLKIHIINPYNSKISKRFEIPVNNFKGGLGYHKTMRDVSQKIDFSILDEDIEKLEKFSIKVDECQYQGCPEHVSVYNYTNIRDLRFKIYIATGIHPHRQHLILMNTKGGISLPYSFYLGQDMVEINIFNSVQNLTDQQIYNIPFDLETVNNKQDIKIDMYDNFISLLQGKTHICRILLCDLYDIISPSNDNITDLLNTGTYQKEMIYYGFIIKFFPLLSYDGFEHIYLNKSGISEIYSYLSPDYNILKNKLEREKKIINNLYKNVPKAIKFFKSITKRDIYYLKDIQAEVKIPPLNIRNLFDLFKLTNVYVFSVVKLLVNGRLYIADKKYLSYTEDISISMNKVPIGTFILLLSNGIKINILKNTITISKKYSDSDKIMFDEAYKNIKDIVTKIIEDINILGSTVLIETDYINCNMINMNVTNSNIILNWPENYTSEQFAKFKDYLLELDDVGVLTLLQSSGGTYECSLNRGNSNVSHARIINLLQQFPNIRNQYEYYTSNEFKSRWDDITRKTINIIQKIANTSVILTGFDMIAFESFYYLMLSILYSFSKSLSNKRQKIQVEEKGTKRLKKLRGIDPELYDIKRHDPKYSVYSIKCQSDRQPVIYKNHELKYLSNTIKNRLFKFWNFTEEGPVYYDCPNKIYPYLSFRPQDHPLGFCLPCCKKLVPSEESRQNKIDIACVQKHILPHNEIDEIIKKLDRDTTHLLSYGKEIPVGRFSKIPYILESNIFMEKTKYRLAGVDQHLPLYNEAGFIYSIIYALDISLTKFAKDITKIINNNTMYLLDEGHTLIFKSADHLKEYITNLLLDSKRITLDINIELLDFINVISQLVYIVYGHHIVVITDYDNKLDIRTINSTQICLLSETECSLNSYIVIFAHDDGIYPMTEIPDKRIFNKNDIVIKSISNIIEKEQKKIRNIGTSLSDIFLFIKKNEKKYSISHVLRGKRGLVYAVVINKGRENIFVPCIYSDYLDSRYKSEIDFPIFKNFKRSVLYEYIDDYNAYLIKKDPNKNPTNLIDPYAVIKYKDDYIGFKVRYLNNRFGTTFYHASEKTTGRYHTKVIEYSYNIQDINKAIYKQSTQVINKDVGKYAYNNYIYNLFLIEFGYEVRKHKNTKIRDKLEDLLKSKNQVDRRLIKQALIDYPLDYKTIIELLTINQHSKVLSIIQGTLFTFDMKLLKSLKDLKGQERVTKINKIMESYISFSDKIPDLSNILVSCRTDIELEQCNRNKLIMSKSNFDKCCNILAKDLDIPYIYETISMKINDVRQELNFIKRPTEILHINEFE</sequence>
<name>A0A6C0LLN6_9ZZZZ</name>
<reference evidence="2" key="1">
    <citation type="journal article" date="2020" name="Nature">
        <title>Giant virus diversity and host interactions through global metagenomics.</title>
        <authorList>
            <person name="Schulz F."/>
            <person name="Roux S."/>
            <person name="Paez-Espino D."/>
            <person name="Jungbluth S."/>
            <person name="Walsh D.A."/>
            <person name="Denef V.J."/>
            <person name="McMahon K.D."/>
            <person name="Konstantinidis K.T."/>
            <person name="Eloe-Fadrosh E.A."/>
            <person name="Kyrpides N.C."/>
            <person name="Woyke T."/>
        </authorList>
    </citation>
    <scope>NUCLEOTIDE SEQUENCE</scope>
    <source>
        <strain evidence="2">GVMAG-M-3300027833-19</strain>
    </source>
</reference>
<dbReference type="InterPro" id="IPR007110">
    <property type="entry name" value="Ig-like_dom"/>
</dbReference>
<accession>A0A6C0LLN6</accession>
<organism evidence="2">
    <name type="scientific">viral metagenome</name>
    <dbReference type="NCBI Taxonomy" id="1070528"/>
    <lineage>
        <taxon>unclassified sequences</taxon>
        <taxon>metagenomes</taxon>
        <taxon>organismal metagenomes</taxon>
    </lineage>
</organism>
<proteinExistence type="predicted"/>